<dbReference type="PANTHER" id="PTHR37534:SF20">
    <property type="entry name" value="PRO1A C6 ZINK-FINGER PROTEIN"/>
    <property type="match status" value="1"/>
</dbReference>
<dbReference type="InterPro" id="IPR036864">
    <property type="entry name" value="Zn2-C6_fun-type_DNA-bd_sf"/>
</dbReference>
<dbReference type="Pfam" id="PF00172">
    <property type="entry name" value="Zn_clus"/>
    <property type="match status" value="1"/>
</dbReference>
<dbReference type="GO" id="GO:0008270">
    <property type="term" value="F:zinc ion binding"/>
    <property type="evidence" value="ECO:0007669"/>
    <property type="project" value="InterPro"/>
</dbReference>
<evidence type="ECO:0000256" key="1">
    <source>
        <dbReference type="ARBA" id="ARBA00004123"/>
    </source>
</evidence>
<comment type="subcellular location">
    <subcellularLocation>
        <location evidence="1">Nucleus</location>
    </subcellularLocation>
</comment>
<dbReference type="EMBL" id="ML977337">
    <property type="protein sequence ID" value="KAF2110771.1"/>
    <property type="molecule type" value="Genomic_DNA"/>
</dbReference>
<dbReference type="AlphaFoldDB" id="A0A6A5YXA5"/>
<feature type="region of interest" description="Disordered" evidence="3">
    <location>
        <begin position="78"/>
        <end position="115"/>
    </location>
</feature>
<name>A0A6A5YXA5_9PLEO</name>
<reference evidence="5" key="1">
    <citation type="journal article" date="2020" name="Stud. Mycol.">
        <title>101 Dothideomycetes genomes: a test case for predicting lifestyles and emergence of pathogens.</title>
        <authorList>
            <person name="Haridas S."/>
            <person name="Albert R."/>
            <person name="Binder M."/>
            <person name="Bloem J."/>
            <person name="Labutti K."/>
            <person name="Salamov A."/>
            <person name="Andreopoulos B."/>
            <person name="Baker S."/>
            <person name="Barry K."/>
            <person name="Bills G."/>
            <person name="Bluhm B."/>
            <person name="Cannon C."/>
            <person name="Castanera R."/>
            <person name="Culley D."/>
            <person name="Daum C."/>
            <person name="Ezra D."/>
            <person name="Gonzalez J."/>
            <person name="Henrissat B."/>
            <person name="Kuo A."/>
            <person name="Liang C."/>
            <person name="Lipzen A."/>
            <person name="Lutzoni F."/>
            <person name="Magnuson J."/>
            <person name="Mondo S."/>
            <person name="Nolan M."/>
            <person name="Ohm R."/>
            <person name="Pangilinan J."/>
            <person name="Park H.-J."/>
            <person name="Ramirez L."/>
            <person name="Alfaro M."/>
            <person name="Sun H."/>
            <person name="Tritt A."/>
            <person name="Yoshinaga Y."/>
            <person name="Zwiers L.-H."/>
            <person name="Turgeon B."/>
            <person name="Goodwin S."/>
            <person name="Spatafora J."/>
            <person name="Crous P."/>
            <person name="Grigoriev I."/>
        </authorList>
    </citation>
    <scope>NUCLEOTIDE SEQUENCE</scope>
    <source>
        <strain evidence="5">CBS 627.86</strain>
    </source>
</reference>
<dbReference type="Proteomes" id="UP000799770">
    <property type="component" value="Unassembled WGS sequence"/>
</dbReference>
<dbReference type="GO" id="GO:0005634">
    <property type="term" value="C:nucleus"/>
    <property type="evidence" value="ECO:0007669"/>
    <property type="project" value="UniProtKB-SubCell"/>
</dbReference>
<proteinExistence type="predicted"/>
<evidence type="ECO:0000313" key="6">
    <source>
        <dbReference type="Proteomes" id="UP000799770"/>
    </source>
</evidence>
<keyword evidence="6" id="KW-1185">Reference proteome</keyword>
<evidence type="ECO:0000256" key="2">
    <source>
        <dbReference type="ARBA" id="ARBA00023242"/>
    </source>
</evidence>
<sequence>MDTDANYIARHRSFNGCWTCRLRRKRCDERHPVCDTCATLLITCHYGQEKPDWMDGSEKQRAMAEQVKIEIKEKAKTYGRRGERERAALVGSAANEPTPPRTPTTDQGSIPGERSGSVQITIEGHESPRGCDRVRTSTGGNIAFSASETVLVSFYLDHVVPFLFPFYRPSPLEGGRSWILDFLLNSPVKRKGTLSQAAYFFSLANGENPPPSCTGGDFPILRRALDVIVGEGVEKHLHGSVRILTGIMQIMHYEISRGGFDNWSAHLNAALALFRQILDTASSEYCSGFITVFGRLGPGPQISGIQVPSAEQAAFKFSTAGLLFADIIASTVQREIPSLYKLYDSLLGGETAPIKLEDVIGVQNWVLLGIAEIVSLNAWKQQRRTSGDLDMMELVRRATSIKEGLSYWLANLTTISVLKDSRATSGLLDTPSHGDNWISVTMIWGRAALLYLSIVVNGWQPASCEVRQNVQEIIKLLSHELSSPSLLRTVVWPFCVAGCLAEPQQEFLFCSMVEKLPAAGVFGPVHKAHDIMAKVWRSRDTIDSVNWDLALSLKTLDESILLI</sequence>
<dbReference type="Pfam" id="PF11951">
    <property type="entry name" value="Fungal_trans_2"/>
    <property type="match status" value="1"/>
</dbReference>
<keyword evidence="2" id="KW-0539">Nucleus</keyword>
<dbReference type="SUPFAM" id="SSF57701">
    <property type="entry name" value="Zn2/Cys6 DNA-binding domain"/>
    <property type="match status" value="1"/>
</dbReference>
<dbReference type="InterPro" id="IPR021858">
    <property type="entry name" value="Fun_TF"/>
</dbReference>
<dbReference type="OrthoDB" id="5213892at2759"/>
<gene>
    <name evidence="5" type="ORF">BDV96DRAFT_650870</name>
</gene>
<protein>
    <submittedName>
        <fullName evidence="5">Fungal-specific transcription factor domain-containing protein</fullName>
    </submittedName>
</protein>
<evidence type="ECO:0000256" key="3">
    <source>
        <dbReference type="SAM" id="MobiDB-lite"/>
    </source>
</evidence>
<organism evidence="5 6">
    <name type="scientific">Lophiotrema nucula</name>
    <dbReference type="NCBI Taxonomy" id="690887"/>
    <lineage>
        <taxon>Eukaryota</taxon>
        <taxon>Fungi</taxon>
        <taxon>Dikarya</taxon>
        <taxon>Ascomycota</taxon>
        <taxon>Pezizomycotina</taxon>
        <taxon>Dothideomycetes</taxon>
        <taxon>Pleosporomycetidae</taxon>
        <taxon>Pleosporales</taxon>
        <taxon>Lophiotremataceae</taxon>
        <taxon>Lophiotrema</taxon>
    </lineage>
</organism>
<dbReference type="GO" id="GO:0000981">
    <property type="term" value="F:DNA-binding transcription factor activity, RNA polymerase II-specific"/>
    <property type="evidence" value="ECO:0007669"/>
    <property type="project" value="InterPro"/>
</dbReference>
<feature type="domain" description="Zn(2)-C6 fungal-type" evidence="4">
    <location>
        <begin position="16"/>
        <end position="46"/>
    </location>
</feature>
<dbReference type="SMART" id="SM00066">
    <property type="entry name" value="GAL4"/>
    <property type="match status" value="1"/>
</dbReference>
<dbReference type="InterPro" id="IPR001138">
    <property type="entry name" value="Zn2Cys6_DnaBD"/>
</dbReference>
<dbReference type="Gene3D" id="4.10.240.10">
    <property type="entry name" value="Zn(2)-C6 fungal-type DNA-binding domain"/>
    <property type="match status" value="1"/>
</dbReference>
<evidence type="ECO:0000313" key="5">
    <source>
        <dbReference type="EMBL" id="KAF2110771.1"/>
    </source>
</evidence>
<evidence type="ECO:0000259" key="4">
    <source>
        <dbReference type="PROSITE" id="PS50048"/>
    </source>
</evidence>
<dbReference type="PANTHER" id="PTHR37534">
    <property type="entry name" value="TRANSCRIPTIONAL ACTIVATOR PROTEIN UGA3"/>
    <property type="match status" value="1"/>
</dbReference>
<dbReference type="PROSITE" id="PS00463">
    <property type="entry name" value="ZN2_CY6_FUNGAL_1"/>
    <property type="match status" value="1"/>
</dbReference>
<feature type="compositionally biased region" description="Basic and acidic residues" evidence="3">
    <location>
        <begin position="78"/>
        <end position="87"/>
    </location>
</feature>
<dbReference type="PROSITE" id="PS50048">
    <property type="entry name" value="ZN2_CY6_FUNGAL_2"/>
    <property type="match status" value="1"/>
</dbReference>
<dbReference type="CDD" id="cd00067">
    <property type="entry name" value="GAL4"/>
    <property type="match status" value="1"/>
</dbReference>
<accession>A0A6A5YXA5</accession>